<gene>
    <name evidence="2" type="ORF">FOA43_003889</name>
</gene>
<feature type="compositionally biased region" description="Low complexity" evidence="1">
    <location>
        <begin position="22"/>
        <end position="32"/>
    </location>
</feature>
<dbReference type="OrthoDB" id="5391991at2759"/>
<accession>A0A875RQC4</accession>
<dbReference type="RefSeq" id="XP_038780065.1">
    <property type="nucleotide sequence ID" value="XM_038924137.1"/>
</dbReference>
<feature type="region of interest" description="Disordered" evidence="1">
    <location>
        <begin position="281"/>
        <end position="363"/>
    </location>
</feature>
<dbReference type="InterPro" id="IPR018818">
    <property type="entry name" value="Stb3"/>
</dbReference>
<evidence type="ECO:0000313" key="2">
    <source>
        <dbReference type="EMBL" id="QPG76500.1"/>
    </source>
</evidence>
<sequence>MHPRFSNLLDASPEPENNAVASSSLSKPLSSKPKPKFVTSTNKAKKTSRSKSTSIHSSDDGYLISTSSPEGIAAASQITPGRIARILLSEGPLPIRHLTAQLVAQVPSFGHLSLSKQRRLIMTAMDSGDSGLCCIFDKIGWGQWEAKIVTRDEFNKRAAASAAAAVASSSSSGNSPSTVSNNASLSSNTIHRRKNSNRDSASPGERSNALKAIKKEPRQSSHSPVGGKLGSSLTSTLRRESITNPKTDLHNTKVPRSPSLLPLQSLRNSFKAHNLSLDEAIESSSDEDGGEEAFELNSHGSASSGSSPGNEENGIFNFEDQQQQQRNKKVPRSSSLSSSNSRRPSFRGVAKPGRKPRSSFTSHSIEAALDEGVMENRRPLISFSNPSSIPRQSFLRTSISPRTNPIMMHEQMSSLSIASSVASNEKSRSPGPVPSLPTKPRKGSVLAGTHIEGDTDEEDWEAIGPKSLRKGNHSADGTNDEIIPQGKDKEMTAAIALINLRTVN</sequence>
<feature type="region of interest" description="Disordered" evidence="1">
    <location>
        <begin position="1"/>
        <end position="62"/>
    </location>
</feature>
<protein>
    <recommendedName>
        <fullName evidence="4">Protein STB3</fullName>
    </recommendedName>
</protein>
<dbReference type="PANTHER" id="PTHR28164">
    <property type="entry name" value="PROTEIN STB3"/>
    <property type="match status" value="1"/>
</dbReference>
<dbReference type="Proteomes" id="UP000662931">
    <property type="component" value="Chromosome 4"/>
</dbReference>
<dbReference type="GO" id="GO:0000432">
    <property type="term" value="P:positive regulation of transcription from RNA polymerase II promoter by glucose"/>
    <property type="evidence" value="ECO:0007669"/>
    <property type="project" value="TreeGrafter"/>
</dbReference>
<feature type="compositionally biased region" description="Low complexity" evidence="1">
    <location>
        <begin position="332"/>
        <end position="347"/>
    </location>
</feature>
<dbReference type="PANTHER" id="PTHR28164:SF1">
    <property type="entry name" value="PROTEIN STB3"/>
    <property type="match status" value="1"/>
</dbReference>
<dbReference type="KEGG" id="bnn:FOA43_003889"/>
<proteinExistence type="predicted"/>
<feature type="compositionally biased region" description="Low complexity" evidence="1">
    <location>
        <begin position="295"/>
        <end position="314"/>
    </location>
</feature>
<evidence type="ECO:0000256" key="1">
    <source>
        <dbReference type="SAM" id="MobiDB-lite"/>
    </source>
</evidence>
<feature type="region of interest" description="Disordered" evidence="1">
    <location>
        <begin position="166"/>
        <end position="261"/>
    </location>
</feature>
<dbReference type="Pfam" id="PF10330">
    <property type="entry name" value="Stb3"/>
    <property type="match status" value="1"/>
</dbReference>
<reference evidence="2" key="1">
    <citation type="submission" date="2020-10" db="EMBL/GenBank/DDBJ databases">
        <authorList>
            <person name="Roach M.J.R."/>
        </authorList>
    </citation>
    <scope>NUCLEOTIDE SEQUENCE</scope>
    <source>
        <strain evidence="2">CBS 1945</strain>
    </source>
</reference>
<feature type="region of interest" description="Disordered" evidence="1">
    <location>
        <begin position="415"/>
        <end position="487"/>
    </location>
</feature>
<evidence type="ECO:0008006" key="4">
    <source>
        <dbReference type="Google" id="ProtNLM"/>
    </source>
</evidence>
<evidence type="ECO:0000313" key="3">
    <source>
        <dbReference type="Proteomes" id="UP000662931"/>
    </source>
</evidence>
<dbReference type="GO" id="GO:0005634">
    <property type="term" value="C:nucleus"/>
    <property type="evidence" value="ECO:0007669"/>
    <property type="project" value="TreeGrafter"/>
</dbReference>
<feature type="compositionally biased region" description="Polar residues" evidence="1">
    <location>
        <begin position="178"/>
        <end position="189"/>
    </location>
</feature>
<feature type="compositionally biased region" description="Low complexity" evidence="1">
    <location>
        <begin position="166"/>
        <end position="177"/>
    </location>
</feature>
<dbReference type="GeneID" id="62197289"/>
<feature type="compositionally biased region" description="Basic and acidic residues" evidence="1">
    <location>
        <begin position="237"/>
        <end position="251"/>
    </location>
</feature>
<dbReference type="GO" id="GO:0043565">
    <property type="term" value="F:sequence-specific DNA binding"/>
    <property type="evidence" value="ECO:0007669"/>
    <property type="project" value="TreeGrafter"/>
</dbReference>
<dbReference type="AlphaFoldDB" id="A0A875RQC4"/>
<name>A0A875RQC4_EENNA</name>
<organism evidence="2 3">
    <name type="scientific">Eeniella nana</name>
    <name type="common">Yeast</name>
    <name type="synonym">Brettanomyces nanus</name>
    <dbReference type="NCBI Taxonomy" id="13502"/>
    <lineage>
        <taxon>Eukaryota</taxon>
        <taxon>Fungi</taxon>
        <taxon>Dikarya</taxon>
        <taxon>Ascomycota</taxon>
        <taxon>Saccharomycotina</taxon>
        <taxon>Pichiomycetes</taxon>
        <taxon>Pichiales</taxon>
        <taxon>Pichiaceae</taxon>
        <taxon>Brettanomyces</taxon>
    </lineage>
</organism>
<dbReference type="EMBL" id="CP064815">
    <property type="protein sequence ID" value="QPG76500.1"/>
    <property type="molecule type" value="Genomic_DNA"/>
</dbReference>
<feature type="compositionally biased region" description="Acidic residues" evidence="1">
    <location>
        <begin position="281"/>
        <end position="294"/>
    </location>
</feature>
<keyword evidence="3" id="KW-1185">Reference proteome</keyword>